<dbReference type="PANTHER" id="PTHR35526">
    <property type="entry name" value="ANTI-SIGMA-F FACTOR RSBW-RELATED"/>
    <property type="match status" value="1"/>
</dbReference>
<comment type="caution">
    <text evidence="4">The sequence shown here is derived from an EMBL/GenBank/DDBJ whole genome shotgun (WGS) entry which is preliminary data.</text>
</comment>
<keyword evidence="1" id="KW-0723">Serine/threonine-protein kinase</keyword>
<feature type="domain" description="MEDS" evidence="3">
    <location>
        <begin position="19"/>
        <end position="144"/>
    </location>
</feature>
<dbReference type="OrthoDB" id="4088450at2"/>
<dbReference type="PANTHER" id="PTHR35526:SF3">
    <property type="entry name" value="ANTI-SIGMA-F FACTOR RSBW"/>
    <property type="match status" value="1"/>
</dbReference>
<evidence type="ECO:0000259" key="3">
    <source>
        <dbReference type="Pfam" id="PF14417"/>
    </source>
</evidence>
<dbReference type="Pfam" id="PF14417">
    <property type="entry name" value="MEDS"/>
    <property type="match status" value="1"/>
</dbReference>
<proteinExistence type="predicted"/>
<dbReference type="AlphaFoldDB" id="A0A4R4YU32"/>
<dbReference type="EMBL" id="SMKX01000146">
    <property type="protein sequence ID" value="TDD47799.1"/>
    <property type="molecule type" value="Genomic_DNA"/>
</dbReference>
<keyword evidence="4" id="KW-0808">Transferase</keyword>
<dbReference type="InterPro" id="IPR025847">
    <property type="entry name" value="MEDS_domain"/>
</dbReference>
<dbReference type="InterPro" id="IPR050267">
    <property type="entry name" value="Anti-sigma-factor_SerPK"/>
</dbReference>
<dbReference type="Pfam" id="PF13581">
    <property type="entry name" value="HATPase_c_2"/>
    <property type="match status" value="1"/>
</dbReference>
<keyword evidence="5" id="KW-1185">Reference proteome</keyword>
<dbReference type="RefSeq" id="WP_132174955.1">
    <property type="nucleotide sequence ID" value="NZ_SMKX01000146.1"/>
</dbReference>
<keyword evidence="4" id="KW-0418">Kinase</keyword>
<dbReference type="SUPFAM" id="SSF55874">
    <property type="entry name" value="ATPase domain of HSP90 chaperone/DNA topoisomerase II/histidine kinase"/>
    <property type="match status" value="1"/>
</dbReference>
<evidence type="ECO:0000256" key="1">
    <source>
        <dbReference type="ARBA" id="ARBA00022527"/>
    </source>
</evidence>
<protein>
    <submittedName>
        <fullName evidence="4">Sensor histidine kinase</fullName>
    </submittedName>
</protein>
<dbReference type="Gene3D" id="3.30.565.10">
    <property type="entry name" value="Histidine kinase-like ATPase, C-terminal domain"/>
    <property type="match status" value="1"/>
</dbReference>
<dbReference type="InterPro" id="IPR003594">
    <property type="entry name" value="HATPase_dom"/>
</dbReference>
<gene>
    <name evidence="4" type="ORF">E1263_33965</name>
</gene>
<evidence type="ECO:0000313" key="5">
    <source>
        <dbReference type="Proteomes" id="UP000295124"/>
    </source>
</evidence>
<reference evidence="4 5" key="1">
    <citation type="submission" date="2019-03" db="EMBL/GenBank/DDBJ databases">
        <title>Draft genome sequences of novel Actinobacteria.</title>
        <authorList>
            <person name="Sahin N."/>
            <person name="Ay H."/>
            <person name="Saygin H."/>
        </authorList>
    </citation>
    <scope>NUCLEOTIDE SEQUENCE [LARGE SCALE GENOMIC DNA]</scope>
    <source>
        <strain evidence="4 5">JCM 13523</strain>
    </source>
</reference>
<sequence>MLKDSATDSLDGAPTGFHHDAFVYFDDEEFVRLSAPFVHDGLATDAAIVAVLPPDRIAMLREALGESAVRVRFIDMTAVGRNPARLIPFWRDLVEQSGRLYGLSESVYPGRTAAEYDESLLHEGLLDLAFADDPAFRLCCPFAATTGIDPTAHHSGAEALAEKTFRTPLNDVPDRAERWEFGLADLGDVRKWVNGQASSHGVSRDRMDDLGLALHEICTNSIRFGGGRGALSVWIENGSLICDVADHGRIDNLLVGRVMPPLDGLGGRGVWLANQLCDLAQLRSGDGFTQVRLSTRLR</sequence>
<evidence type="ECO:0000259" key="2">
    <source>
        <dbReference type="Pfam" id="PF13581"/>
    </source>
</evidence>
<dbReference type="Proteomes" id="UP000295124">
    <property type="component" value="Unassembled WGS sequence"/>
</dbReference>
<accession>A0A4R4YU32</accession>
<dbReference type="GO" id="GO:0004674">
    <property type="term" value="F:protein serine/threonine kinase activity"/>
    <property type="evidence" value="ECO:0007669"/>
    <property type="project" value="UniProtKB-KW"/>
</dbReference>
<name>A0A4R4YU32_9ACTN</name>
<dbReference type="InterPro" id="IPR036890">
    <property type="entry name" value="HATPase_C_sf"/>
</dbReference>
<feature type="domain" description="Histidine kinase/HSP90-like ATPase" evidence="2">
    <location>
        <begin position="184"/>
        <end position="294"/>
    </location>
</feature>
<organism evidence="4 5">
    <name type="scientific">Kribbella antibiotica</name>
    <dbReference type="NCBI Taxonomy" id="190195"/>
    <lineage>
        <taxon>Bacteria</taxon>
        <taxon>Bacillati</taxon>
        <taxon>Actinomycetota</taxon>
        <taxon>Actinomycetes</taxon>
        <taxon>Propionibacteriales</taxon>
        <taxon>Kribbellaceae</taxon>
        <taxon>Kribbella</taxon>
    </lineage>
</organism>
<dbReference type="CDD" id="cd16936">
    <property type="entry name" value="HATPase_RsbW-like"/>
    <property type="match status" value="1"/>
</dbReference>
<evidence type="ECO:0000313" key="4">
    <source>
        <dbReference type="EMBL" id="TDD47799.1"/>
    </source>
</evidence>